<dbReference type="HOGENOM" id="CLU_902295_0_0_6"/>
<dbReference type="OrthoDB" id="3760425at2"/>
<dbReference type="RefSeq" id="WP_009149031.1">
    <property type="nucleotide sequence ID" value="NZ_CP121471.1"/>
</dbReference>
<keyword evidence="2" id="KW-1185">Reference proteome</keyword>
<dbReference type="AlphaFoldDB" id="H8Z0A2"/>
<reference evidence="1 2" key="2">
    <citation type="submission" date="2011-11" db="EMBL/GenBank/DDBJ databases">
        <authorList>
            <consortium name="US DOE Joint Genome Institute"/>
            <person name="Lucas S."/>
            <person name="Han J."/>
            <person name="Lapidus A."/>
            <person name="Cheng J.-F."/>
            <person name="Goodwin L."/>
            <person name="Pitluck S."/>
            <person name="Peters L."/>
            <person name="Ovchinnikova G."/>
            <person name="Zhang X."/>
            <person name="Detter J.C."/>
            <person name="Han C."/>
            <person name="Tapia R."/>
            <person name="Land M."/>
            <person name="Hauser L."/>
            <person name="Kyrpides N."/>
            <person name="Ivanova N."/>
            <person name="Pagani I."/>
            <person name="Vogl K."/>
            <person name="Liu Z."/>
            <person name="Overmann J."/>
            <person name="Frigaard N.-U."/>
            <person name="Bryant D."/>
            <person name="Woyke T."/>
        </authorList>
    </citation>
    <scope>NUCLEOTIDE SEQUENCE [LARGE SCALE GENOMIC DNA]</scope>
    <source>
        <strain evidence="1 2">970</strain>
    </source>
</reference>
<reference evidence="2" key="1">
    <citation type="submission" date="2011-06" db="EMBL/GenBank/DDBJ databases">
        <authorList>
            <consortium name="US DOE Joint Genome Institute (JGI-PGF)"/>
            <person name="Lucas S."/>
            <person name="Han J."/>
            <person name="Lapidus A."/>
            <person name="Cheng J.-F."/>
            <person name="Goodwin L."/>
            <person name="Pitluck S."/>
            <person name="Peters L."/>
            <person name="Land M.L."/>
            <person name="Hauser L."/>
            <person name="Vogl K."/>
            <person name="Liu Z."/>
            <person name="Overmann J."/>
            <person name="Frigaard N.-U."/>
            <person name="Bryant D.A."/>
            <person name="Woyke T.J."/>
        </authorList>
    </citation>
    <scope>NUCLEOTIDE SEQUENCE [LARGE SCALE GENOMIC DNA]</scope>
    <source>
        <strain evidence="2">970</strain>
    </source>
</reference>
<protein>
    <recommendedName>
        <fullName evidence="3">Sulfotransferase family protein</fullName>
    </recommendedName>
</protein>
<dbReference type="EMBL" id="JH603169">
    <property type="protein sequence ID" value="EIC22310.1"/>
    <property type="molecule type" value="Genomic_DNA"/>
</dbReference>
<name>H8Z0A2_9GAMM</name>
<proteinExistence type="predicted"/>
<evidence type="ECO:0000313" key="1">
    <source>
        <dbReference type="EMBL" id="EIC22310.1"/>
    </source>
</evidence>
<organism evidence="1 2">
    <name type="scientific">Thiorhodovibrio frisius</name>
    <dbReference type="NCBI Taxonomy" id="631362"/>
    <lineage>
        <taxon>Bacteria</taxon>
        <taxon>Pseudomonadati</taxon>
        <taxon>Pseudomonadota</taxon>
        <taxon>Gammaproteobacteria</taxon>
        <taxon>Chromatiales</taxon>
        <taxon>Chromatiaceae</taxon>
        <taxon>Thiorhodovibrio</taxon>
    </lineage>
</organism>
<evidence type="ECO:0000313" key="2">
    <source>
        <dbReference type="Proteomes" id="UP000002964"/>
    </source>
</evidence>
<gene>
    <name evidence="1" type="ORF">Thi970DRAFT_02563</name>
</gene>
<dbReference type="Gene3D" id="3.40.50.300">
    <property type="entry name" value="P-loop containing nucleotide triphosphate hydrolases"/>
    <property type="match status" value="1"/>
</dbReference>
<dbReference type="SUPFAM" id="SSF52540">
    <property type="entry name" value="P-loop containing nucleoside triphosphate hydrolases"/>
    <property type="match status" value="1"/>
</dbReference>
<evidence type="ECO:0008006" key="3">
    <source>
        <dbReference type="Google" id="ProtNLM"/>
    </source>
</evidence>
<sequence>MKKLKLLFHVGFGKTATTWLQRQIFPNLENCLYLGKKGFNDLMYSREFHHLHYRLFEPLHSLKRYRSRNSESLVENYVAAMEQLIRKRFFLPSSGTVVISNESILGYGGYNAELNLLLLYRVVKKIKERLADDAPEVQVLVVFREQVSFLQSYYAYDYAHQKYQHRNIDRFIEYGLIHHHEDVFGQLWVDEIMELIEDLLPHDQICFLPYEWLKIDPKGFLVQAIGEYVSIEQISSLASAPKENVNRDTRDYNYLRDTSLIRKLFLHTHYYTRYLPGRTQRMVAKELRRLQNQPIMQHLQQPVIKGAIKMNEHQRKAIRALYCESNTRTARKLNRDLGALGYATQETP</sequence>
<dbReference type="InterPro" id="IPR027417">
    <property type="entry name" value="P-loop_NTPase"/>
</dbReference>
<accession>H8Z0A2</accession>
<dbReference type="STRING" id="631362.Thi970DRAFT_02563"/>
<dbReference type="Proteomes" id="UP000002964">
    <property type="component" value="Unassembled WGS sequence"/>
</dbReference>